<dbReference type="EMBL" id="JAJBIS010000001">
    <property type="protein sequence ID" value="MCF1348816.1"/>
    <property type="molecule type" value="Genomic_DNA"/>
</dbReference>
<gene>
    <name evidence="3" type="ORF">LH652_00695</name>
</gene>
<keyword evidence="2" id="KW-0812">Transmembrane</keyword>
<evidence type="ECO:0000313" key="3">
    <source>
        <dbReference type="EMBL" id="MCF1348816.1"/>
    </source>
</evidence>
<feature type="transmembrane region" description="Helical" evidence="2">
    <location>
        <begin position="12"/>
        <end position="31"/>
    </location>
</feature>
<evidence type="ECO:0000256" key="1">
    <source>
        <dbReference type="SAM" id="Coils"/>
    </source>
</evidence>
<reference evidence="3 4" key="1">
    <citation type="submission" date="2021-10" db="EMBL/GenBank/DDBJ databases">
        <title>Sequencing the mobilome of antimicrobial resistant bacterial isolates spanning a range of GC content: The potential of a sustainable low cost, low infrastructure approach for surveillance with Oxford Nanopore sequencing.</title>
        <authorList>
            <person name="Sands K."/>
        </authorList>
    </citation>
    <scope>NUCLEOTIDE SEQUENCE [LARGE SCALE GENOMIC DNA]</scope>
    <source>
        <strain evidence="3 4">MIN-202</strain>
    </source>
</reference>
<accession>A0ABD4SJ99</accession>
<keyword evidence="2" id="KW-0472">Membrane</keyword>
<proteinExistence type="predicted"/>
<keyword evidence="1" id="KW-0175">Coiled coil</keyword>
<organism evidence="3 4">
    <name type="scientific">Ureaplasma urealyticum</name>
    <name type="common">Ureaplasma urealyticum biotype 2</name>
    <dbReference type="NCBI Taxonomy" id="2130"/>
    <lineage>
        <taxon>Bacteria</taxon>
        <taxon>Bacillati</taxon>
        <taxon>Mycoplasmatota</taxon>
        <taxon>Mycoplasmoidales</taxon>
        <taxon>Mycoplasmoidaceae</taxon>
        <taxon>Ureaplasma</taxon>
    </lineage>
</organism>
<dbReference type="Proteomes" id="UP001201240">
    <property type="component" value="Unassembled WGS sequence"/>
</dbReference>
<keyword evidence="2" id="KW-1133">Transmembrane helix</keyword>
<evidence type="ECO:0008006" key="5">
    <source>
        <dbReference type="Google" id="ProtNLM"/>
    </source>
</evidence>
<dbReference type="AlphaFoldDB" id="A0ABD4SJ99"/>
<feature type="coiled-coil region" evidence="1">
    <location>
        <begin position="103"/>
        <end position="130"/>
    </location>
</feature>
<dbReference type="RefSeq" id="WP_004026424.1">
    <property type="nucleotide sequence ID" value="NZ_CAMXZD010000009.1"/>
</dbReference>
<protein>
    <recommendedName>
        <fullName evidence="5">Lipoprotein</fullName>
    </recommendedName>
</protein>
<evidence type="ECO:0000256" key="2">
    <source>
        <dbReference type="SAM" id="Phobius"/>
    </source>
</evidence>
<comment type="caution">
    <text evidence="3">The sequence shown here is derived from an EMBL/GenBank/DDBJ whole genome shotgun (WGS) entry which is preliminary data.</text>
</comment>
<evidence type="ECO:0000313" key="4">
    <source>
        <dbReference type="Proteomes" id="UP001201240"/>
    </source>
</evidence>
<sequence>MKIFKHKTKKITILMTSIIFASLSTIFIATACSKQKREEEKTKENKNIIKLKDLVQQAQQIYNKIKNNKLLENDIYLLNNQITKSLEIIKKDNLNNKIVDEYYKELNTLLNNIQKKVSIQEQQKRELINKEITIKLQNLNQLIDHDLLKNNQLFFDEVIDLKPITLEIQTLINQAKDYVNLKNDELTLKSKTITDFINKLQNKIKNIIDELFNNKDSYINKFLDLITNQKFINDNKYKERTKFDPNNYLELIKSIRKSFDKLKNVEVNLKLDQFLKSLNSTLLSLSSETKTFLTKFEDELSKYFKWIAYGKDDSLTKLLNRITQTNKKSEFDNKIKDALLSFPLEINQKLKSFVDFFILKNNDNKTAFETLRNKQFSEVNQVWGGIAQCFTSNECTDTKN</sequence>
<name>A0ABD4SJ99_UREUR</name>
<dbReference type="PROSITE" id="PS51257">
    <property type="entry name" value="PROKAR_LIPOPROTEIN"/>
    <property type="match status" value="1"/>
</dbReference>